<evidence type="ECO:0000313" key="1">
    <source>
        <dbReference type="EMBL" id="QSG05625.1"/>
    </source>
</evidence>
<dbReference type="GeneID" id="68854889"/>
<reference evidence="1" key="1">
    <citation type="submission" date="2020-11" db="EMBL/GenBank/DDBJ databases">
        <title>Carbohydrate-dependent, anaerobic sulfur respiration: A novel catabolism in halophilic archaea.</title>
        <authorList>
            <person name="Sorokin D.Y."/>
            <person name="Messina E."/>
            <person name="Smedile F."/>
            <person name="La Cono V."/>
            <person name="Hallsworth J.E."/>
            <person name="Yakimov M.M."/>
        </authorList>
    </citation>
    <scope>NUCLEOTIDE SEQUENCE</scope>
    <source>
        <strain evidence="1">HSR12-1</strain>
    </source>
</reference>
<proteinExistence type="predicted"/>
<name>A0A897N479_9EURY</name>
<accession>A0A897N479</accession>
<dbReference type="Proteomes" id="UP000663525">
    <property type="component" value="Chromosome"/>
</dbReference>
<organism evidence="1 2">
    <name type="scientific">Halapricum desulfuricans</name>
    <dbReference type="NCBI Taxonomy" id="2841257"/>
    <lineage>
        <taxon>Archaea</taxon>
        <taxon>Methanobacteriati</taxon>
        <taxon>Methanobacteriota</taxon>
        <taxon>Stenosarchaea group</taxon>
        <taxon>Halobacteria</taxon>
        <taxon>Halobacteriales</taxon>
        <taxon>Haloarculaceae</taxon>
        <taxon>Halapricum</taxon>
    </lineage>
</organism>
<dbReference type="InterPro" id="IPR043927">
    <property type="entry name" value="DUF5778"/>
</dbReference>
<dbReference type="AlphaFoldDB" id="A0A897N479"/>
<dbReference type="Pfam" id="PF19090">
    <property type="entry name" value="DUF5778"/>
    <property type="match status" value="1"/>
</dbReference>
<sequence>MAEEIIDEELYEQAEELLEPGEIELNGLIVHTDLGRDKEAELNQATIEIGDIIAEYAAPDEETFVYSGTDDPEFGLNQHQGLTLEDEAFVWECQQLLREGTFRIVFYYEADADQEAILDAVSAAGYTVVGVEGPHAT</sequence>
<evidence type="ECO:0000313" key="2">
    <source>
        <dbReference type="Proteomes" id="UP000663525"/>
    </source>
</evidence>
<dbReference type="RefSeq" id="WP_229115448.1">
    <property type="nucleotide sequence ID" value="NZ_CP064787.1"/>
</dbReference>
<gene>
    <name evidence="1" type="ORF">HSR121_1279</name>
</gene>
<protein>
    <submittedName>
        <fullName evidence="1">Uncharacterized protein</fullName>
    </submittedName>
</protein>
<dbReference type="EMBL" id="CP064787">
    <property type="protein sequence ID" value="QSG05625.1"/>
    <property type="molecule type" value="Genomic_DNA"/>
</dbReference>